<organism evidence="2 3">
    <name type="scientific">Frankliniella fusca</name>
    <dbReference type="NCBI Taxonomy" id="407009"/>
    <lineage>
        <taxon>Eukaryota</taxon>
        <taxon>Metazoa</taxon>
        <taxon>Ecdysozoa</taxon>
        <taxon>Arthropoda</taxon>
        <taxon>Hexapoda</taxon>
        <taxon>Insecta</taxon>
        <taxon>Pterygota</taxon>
        <taxon>Neoptera</taxon>
        <taxon>Paraneoptera</taxon>
        <taxon>Thysanoptera</taxon>
        <taxon>Terebrantia</taxon>
        <taxon>Thripoidea</taxon>
        <taxon>Thripidae</taxon>
        <taxon>Frankliniella</taxon>
    </lineage>
</organism>
<evidence type="ECO:0000256" key="1">
    <source>
        <dbReference type="SAM" id="MobiDB-lite"/>
    </source>
</evidence>
<reference evidence="2" key="1">
    <citation type="submission" date="2021-07" db="EMBL/GenBank/DDBJ databases">
        <authorList>
            <person name="Catto M.A."/>
            <person name="Jacobson A."/>
            <person name="Kennedy G."/>
            <person name="Labadie P."/>
            <person name="Hunt B.G."/>
            <person name="Srinivasan R."/>
        </authorList>
    </citation>
    <scope>NUCLEOTIDE SEQUENCE</scope>
    <source>
        <strain evidence="2">PL_HMW_Pooled</strain>
        <tissue evidence="2">Head</tissue>
    </source>
</reference>
<feature type="compositionally biased region" description="Low complexity" evidence="1">
    <location>
        <begin position="120"/>
        <end position="141"/>
    </location>
</feature>
<dbReference type="AlphaFoldDB" id="A0AAE1H2M7"/>
<keyword evidence="2" id="KW-0675">Receptor</keyword>
<name>A0AAE1H2M7_9NEOP</name>
<dbReference type="EMBL" id="JAHWGI010000293">
    <property type="protein sequence ID" value="KAK3912465.1"/>
    <property type="molecule type" value="Genomic_DNA"/>
</dbReference>
<gene>
    <name evidence="2" type="ORF">KUF71_022035</name>
</gene>
<comment type="caution">
    <text evidence="2">The sequence shown here is derived from an EMBL/GenBank/DDBJ whole genome shotgun (WGS) entry which is preliminary data.</text>
</comment>
<evidence type="ECO:0000313" key="2">
    <source>
        <dbReference type="EMBL" id="KAK3912465.1"/>
    </source>
</evidence>
<protein>
    <submittedName>
        <fullName evidence="2">Ubiquitin receptor RAD23b</fullName>
    </submittedName>
</protein>
<reference evidence="2" key="2">
    <citation type="journal article" date="2023" name="BMC Genomics">
        <title>Pest status, molecular evolution, and epigenetic factors derived from the genome assembly of Frankliniella fusca, a thysanopteran phytovirus vector.</title>
        <authorList>
            <person name="Catto M.A."/>
            <person name="Labadie P.E."/>
            <person name="Jacobson A.L."/>
            <person name="Kennedy G.G."/>
            <person name="Srinivasan R."/>
            <person name="Hunt B.G."/>
        </authorList>
    </citation>
    <scope>NUCLEOTIDE SEQUENCE</scope>
    <source>
        <strain evidence="2">PL_HMW_Pooled</strain>
    </source>
</reference>
<evidence type="ECO:0000313" key="3">
    <source>
        <dbReference type="Proteomes" id="UP001219518"/>
    </source>
</evidence>
<keyword evidence="3" id="KW-1185">Reference proteome</keyword>
<sequence>MGLLELNHFTADVRRSDEAQHKKLAGAQYSSRWGGAGRAAKSKAAQRDMDAAEGLHIGRGLGRDTSVVFEKRTKEDRRLQSLVGGATCRPVSALSGSFPLLGCHCRHLPAPASPAPPHEPAGLGSGQARGAARSVAGGSARPRLGSARARLGLGSLCHRRSPQSDVSVLRSHTVEVLIVSLLAARTPHGPPHWTPR</sequence>
<proteinExistence type="predicted"/>
<feature type="region of interest" description="Disordered" evidence="1">
    <location>
        <begin position="113"/>
        <end position="143"/>
    </location>
</feature>
<accession>A0AAE1H2M7</accession>
<dbReference type="Proteomes" id="UP001219518">
    <property type="component" value="Unassembled WGS sequence"/>
</dbReference>